<name>A0A6N0NSC2_9CREN</name>
<evidence type="ECO:0000313" key="2">
    <source>
        <dbReference type="Proteomes" id="UP000509301"/>
    </source>
</evidence>
<dbReference type="GeneID" id="55640286"/>
<organism evidence="1 2">
    <name type="scientific">Metallosphaera tengchongensis</name>
    <dbReference type="NCBI Taxonomy" id="1532350"/>
    <lineage>
        <taxon>Archaea</taxon>
        <taxon>Thermoproteota</taxon>
        <taxon>Thermoprotei</taxon>
        <taxon>Sulfolobales</taxon>
        <taxon>Sulfolobaceae</taxon>
        <taxon>Metallosphaera</taxon>
    </lineage>
</organism>
<dbReference type="AlphaFoldDB" id="A0A6N0NSC2"/>
<dbReference type="Proteomes" id="UP000509301">
    <property type="component" value="Chromosome"/>
</dbReference>
<reference evidence="1 2" key="1">
    <citation type="submission" date="2020-02" db="EMBL/GenBank/DDBJ databases">
        <title>Comparative genome analysis reveals the metabolism and evolution of the thermophilic archaeal genus Metallosphaera.</title>
        <authorList>
            <person name="Jiang C."/>
        </authorList>
    </citation>
    <scope>NUCLEOTIDE SEQUENCE [LARGE SCALE GENOMIC DNA]</scope>
    <source>
        <strain evidence="1 2">Ric-A</strain>
    </source>
</reference>
<accession>A0A6N0NSC2</accession>
<protein>
    <submittedName>
        <fullName evidence="1">Uncharacterized protein</fullName>
    </submittedName>
</protein>
<dbReference type="EMBL" id="CP049074">
    <property type="protein sequence ID" value="QKQ98996.1"/>
    <property type="molecule type" value="Genomic_DNA"/>
</dbReference>
<gene>
    <name evidence="1" type="ORF">GWK48_00035</name>
</gene>
<evidence type="ECO:0000313" key="1">
    <source>
        <dbReference type="EMBL" id="QKQ98996.1"/>
    </source>
</evidence>
<dbReference type="KEGG" id="mten:GWK48_00035"/>
<proteinExistence type="predicted"/>
<dbReference type="OrthoDB" id="34688at2157"/>
<sequence>MKWLLGIALILAVVLSLYIYPDLVRVFEVSHQSEPYPSGGGHFGVYVDNRTVYLVYNGSFGRIVIGNQTFMHGGPIMAGYSDVYLVENNSPLPLGKYVNVDVFNGYWTNMTFPVFFNGPGPGIPRSVLYPAGEVMPL</sequence>
<dbReference type="RefSeq" id="WP_174628463.1">
    <property type="nucleotide sequence ID" value="NZ_CP049074.1"/>
</dbReference>
<keyword evidence="2" id="KW-1185">Reference proteome</keyword>